<organism evidence="2 3">
    <name type="scientific">Putridiphycobacter roseus</name>
    <dbReference type="NCBI Taxonomy" id="2219161"/>
    <lineage>
        <taxon>Bacteria</taxon>
        <taxon>Pseudomonadati</taxon>
        <taxon>Bacteroidota</taxon>
        <taxon>Flavobacteriia</taxon>
        <taxon>Flavobacteriales</taxon>
        <taxon>Crocinitomicaceae</taxon>
        <taxon>Putridiphycobacter</taxon>
    </lineage>
</organism>
<evidence type="ECO:0000313" key="2">
    <source>
        <dbReference type="EMBL" id="PZE18933.1"/>
    </source>
</evidence>
<dbReference type="RefSeq" id="WP_111061834.1">
    <property type="nucleotide sequence ID" value="NZ_JBHUCU010000007.1"/>
</dbReference>
<keyword evidence="1" id="KW-0472">Membrane</keyword>
<feature type="transmembrane region" description="Helical" evidence="1">
    <location>
        <begin position="6"/>
        <end position="26"/>
    </location>
</feature>
<feature type="transmembrane region" description="Helical" evidence="1">
    <location>
        <begin position="202"/>
        <end position="223"/>
    </location>
</feature>
<protein>
    <submittedName>
        <fullName evidence="2">Uncharacterized protein</fullName>
    </submittedName>
</protein>
<sequence length="235" mass="26182">MENKVVSLILKAGMAILFLIGIVLIWNNISLAPSSDEDIALTDQAFFVVEHEQPDVDGKPQEPTKQVLYNYVVDAKANKVYDLAENKVLNYQAFVDSKGNTKTVEGELKEGMLNDLVSKNYDFQNATTNSINFTKWLMIIAFIVILLFTVINIINNPKRFIRSAIGFAALIIIGFICFKMAPEVGEGKMLETSNYTDKSFQYTGAGILVTGTLLFITVGLILYQGAINLFRLFSK</sequence>
<proteinExistence type="predicted"/>
<feature type="transmembrane region" description="Helical" evidence="1">
    <location>
        <begin position="136"/>
        <end position="154"/>
    </location>
</feature>
<keyword evidence="1" id="KW-0812">Transmembrane</keyword>
<gene>
    <name evidence="2" type="ORF">DNU06_03640</name>
</gene>
<dbReference type="AlphaFoldDB" id="A0A2W1NIR2"/>
<keyword evidence="3" id="KW-1185">Reference proteome</keyword>
<dbReference type="EMBL" id="QKSB01000001">
    <property type="protein sequence ID" value="PZE18933.1"/>
    <property type="molecule type" value="Genomic_DNA"/>
</dbReference>
<name>A0A2W1NIR2_9FLAO</name>
<feature type="transmembrane region" description="Helical" evidence="1">
    <location>
        <begin position="160"/>
        <end position="181"/>
    </location>
</feature>
<keyword evidence="1" id="KW-1133">Transmembrane helix</keyword>
<accession>A0A2W1NIR2</accession>
<dbReference type="Proteomes" id="UP000249248">
    <property type="component" value="Unassembled WGS sequence"/>
</dbReference>
<comment type="caution">
    <text evidence="2">The sequence shown here is derived from an EMBL/GenBank/DDBJ whole genome shotgun (WGS) entry which is preliminary data.</text>
</comment>
<evidence type="ECO:0000256" key="1">
    <source>
        <dbReference type="SAM" id="Phobius"/>
    </source>
</evidence>
<reference evidence="2 3" key="1">
    <citation type="submission" date="2018-06" db="EMBL/GenBank/DDBJ databases">
        <title>The draft genome sequence of Crocinitomix sp. SM1701.</title>
        <authorList>
            <person name="Zhang X."/>
        </authorList>
    </citation>
    <scope>NUCLEOTIDE SEQUENCE [LARGE SCALE GENOMIC DNA]</scope>
    <source>
        <strain evidence="2 3">SM1701</strain>
    </source>
</reference>
<evidence type="ECO:0000313" key="3">
    <source>
        <dbReference type="Proteomes" id="UP000249248"/>
    </source>
</evidence>